<evidence type="ECO:0000256" key="10">
    <source>
        <dbReference type="SAM" id="SignalP"/>
    </source>
</evidence>
<feature type="domain" description="Blue (type 1) copper" evidence="11">
    <location>
        <begin position="25"/>
        <end position="109"/>
    </location>
</feature>
<dbReference type="NCBIfam" id="TIGR02375">
    <property type="entry name" value="pseudoazurin"/>
    <property type="match status" value="1"/>
</dbReference>
<protein>
    <recommendedName>
        <fullName evidence="3 9">Pseudoazurin</fullName>
    </recommendedName>
</protein>
<evidence type="ECO:0000256" key="6">
    <source>
        <dbReference type="ARBA" id="ARBA00022764"/>
    </source>
</evidence>
<evidence type="ECO:0000256" key="3">
    <source>
        <dbReference type="ARBA" id="ARBA00016984"/>
    </source>
</evidence>
<keyword evidence="6" id="KW-0574">Periplasm</keyword>
<evidence type="ECO:0000259" key="11">
    <source>
        <dbReference type="Pfam" id="PF00127"/>
    </source>
</evidence>
<feature type="signal peptide" evidence="10">
    <location>
        <begin position="1"/>
        <end position="19"/>
    </location>
</feature>
<comment type="caution">
    <text evidence="12">The sequence shown here is derived from an EMBL/GenBank/DDBJ whole genome shotgun (WGS) entry which is preliminary data.</text>
</comment>
<keyword evidence="4" id="KW-0813">Transport</keyword>
<evidence type="ECO:0000256" key="5">
    <source>
        <dbReference type="ARBA" id="ARBA00022723"/>
    </source>
</evidence>
<keyword evidence="5" id="KW-0479">Metal-binding</keyword>
<keyword evidence="13" id="KW-1185">Reference proteome</keyword>
<dbReference type="Proteomes" id="UP000809349">
    <property type="component" value="Unassembled WGS sequence"/>
</dbReference>
<dbReference type="InterPro" id="IPR012745">
    <property type="entry name" value="Pseudoazurin"/>
</dbReference>
<dbReference type="InterPro" id="IPR028871">
    <property type="entry name" value="BlueCu_1_BS"/>
</dbReference>
<dbReference type="InterPro" id="IPR002386">
    <property type="entry name" value="Amicyanin/Pseudoazurin"/>
</dbReference>
<organism evidence="12 13">
    <name type="scientific">Massilia soli</name>
    <dbReference type="NCBI Taxonomy" id="2792854"/>
    <lineage>
        <taxon>Bacteria</taxon>
        <taxon>Pseudomonadati</taxon>
        <taxon>Pseudomonadota</taxon>
        <taxon>Betaproteobacteria</taxon>
        <taxon>Burkholderiales</taxon>
        <taxon>Oxalobacteraceae</taxon>
        <taxon>Telluria group</taxon>
        <taxon>Massilia</taxon>
    </lineage>
</organism>
<gene>
    <name evidence="12" type="ORF">I4X03_020195</name>
</gene>
<comment type="subcellular location">
    <subcellularLocation>
        <location evidence="2">Periplasm</location>
    </subcellularLocation>
</comment>
<dbReference type="PROSITE" id="PS00196">
    <property type="entry name" value="COPPER_BLUE"/>
    <property type="match status" value="1"/>
</dbReference>
<sequence>MKKTVVAAILGLAAFTAGAAEHQVKMLNTGKDGAMVFEPSFLKVAKGDSVKFVKVDPSHNSAAVIVPAGASEWKGKMDEEITVKLDKEGVYVYVCDPHKVMAMAGVIQVGKPVNLAEAKKQSAELAKGFVMNKDRLAKALDQVK</sequence>
<dbReference type="SUPFAM" id="SSF49503">
    <property type="entry name" value="Cupredoxins"/>
    <property type="match status" value="1"/>
</dbReference>
<evidence type="ECO:0000256" key="4">
    <source>
        <dbReference type="ARBA" id="ARBA00022448"/>
    </source>
</evidence>
<dbReference type="RefSeq" id="WP_223470043.1">
    <property type="nucleotide sequence ID" value="NZ_JAFBIL020000008.1"/>
</dbReference>
<dbReference type="EMBL" id="JAFBIL020000008">
    <property type="protein sequence ID" value="MBZ2209595.1"/>
    <property type="molecule type" value="Genomic_DNA"/>
</dbReference>
<dbReference type="Gene3D" id="2.60.40.420">
    <property type="entry name" value="Cupredoxins - blue copper proteins"/>
    <property type="match status" value="1"/>
</dbReference>
<proteinExistence type="predicted"/>
<evidence type="ECO:0000256" key="8">
    <source>
        <dbReference type="ARBA" id="ARBA00023008"/>
    </source>
</evidence>
<reference evidence="12 13" key="1">
    <citation type="submission" date="2021-01" db="EMBL/GenBank/DDBJ databases">
        <authorList>
            <person name="Ruan W."/>
            <person name="Khan S.A."/>
            <person name="Jeon C.O."/>
        </authorList>
    </citation>
    <scope>NUCLEOTIDE SEQUENCE [LARGE SCALE GENOMIC DNA]</scope>
    <source>
        <strain evidence="12 13">R798</strain>
    </source>
</reference>
<evidence type="ECO:0000256" key="1">
    <source>
        <dbReference type="ARBA" id="ARBA00001935"/>
    </source>
</evidence>
<evidence type="ECO:0000256" key="7">
    <source>
        <dbReference type="ARBA" id="ARBA00022982"/>
    </source>
</evidence>
<reference evidence="12 13" key="2">
    <citation type="submission" date="2021-08" db="EMBL/GenBank/DDBJ databases">
        <title>Massilia sp. R798.</title>
        <authorList>
            <person name="Baek J.H."/>
            <person name="Jung H.S."/>
            <person name="Kim K.R."/>
            <person name="Jeon C.O."/>
        </authorList>
    </citation>
    <scope>NUCLEOTIDE SEQUENCE [LARGE SCALE GENOMIC DNA]</scope>
    <source>
        <strain evidence="12 13">R798</strain>
    </source>
</reference>
<dbReference type="PRINTS" id="PR00155">
    <property type="entry name" value="AMICYANIN"/>
</dbReference>
<comment type="cofactor">
    <cofactor evidence="1">
        <name>Cu cation</name>
        <dbReference type="ChEBI" id="CHEBI:23378"/>
    </cofactor>
</comment>
<name>A0ABS7SUJ2_9BURK</name>
<dbReference type="InterPro" id="IPR000923">
    <property type="entry name" value="BlueCu_1"/>
</dbReference>
<accession>A0ABS7SUJ2</accession>
<evidence type="ECO:0000256" key="9">
    <source>
        <dbReference type="NCBIfam" id="TIGR02375"/>
    </source>
</evidence>
<keyword evidence="10" id="KW-0732">Signal</keyword>
<dbReference type="CDD" id="cd04218">
    <property type="entry name" value="Pseudoazurin"/>
    <property type="match status" value="1"/>
</dbReference>
<keyword evidence="7" id="KW-0249">Electron transport</keyword>
<evidence type="ECO:0000313" key="12">
    <source>
        <dbReference type="EMBL" id="MBZ2209595.1"/>
    </source>
</evidence>
<dbReference type="InterPro" id="IPR008972">
    <property type="entry name" value="Cupredoxin"/>
</dbReference>
<evidence type="ECO:0000313" key="13">
    <source>
        <dbReference type="Proteomes" id="UP000809349"/>
    </source>
</evidence>
<feature type="chain" id="PRO_5046467919" description="Pseudoazurin" evidence="10">
    <location>
        <begin position="20"/>
        <end position="144"/>
    </location>
</feature>
<evidence type="ECO:0000256" key="2">
    <source>
        <dbReference type="ARBA" id="ARBA00004418"/>
    </source>
</evidence>
<dbReference type="Pfam" id="PF00127">
    <property type="entry name" value="Copper-bind"/>
    <property type="match status" value="1"/>
</dbReference>
<keyword evidence="8" id="KW-0186">Copper</keyword>